<keyword evidence="3" id="KW-1185">Reference proteome</keyword>
<dbReference type="OrthoDB" id="9785847at2"/>
<feature type="domain" description="AB hydrolase-1" evidence="1">
    <location>
        <begin position="71"/>
        <end position="263"/>
    </location>
</feature>
<dbReference type="AlphaFoldDB" id="A0A318EBB8"/>
<dbReference type="GO" id="GO:0016020">
    <property type="term" value="C:membrane"/>
    <property type="evidence" value="ECO:0007669"/>
    <property type="project" value="TreeGrafter"/>
</dbReference>
<dbReference type="RefSeq" id="WP_110266647.1">
    <property type="nucleotide sequence ID" value="NZ_CAWNXA010000012.1"/>
</dbReference>
<dbReference type="PANTHER" id="PTHR43798">
    <property type="entry name" value="MONOACYLGLYCEROL LIPASE"/>
    <property type="match status" value="1"/>
</dbReference>
<dbReference type="Pfam" id="PF12697">
    <property type="entry name" value="Abhydrolase_6"/>
    <property type="match status" value="1"/>
</dbReference>
<dbReference type="Gene3D" id="3.40.50.1820">
    <property type="entry name" value="alpha/beta hydrolase"/>
    <property type="match status" value="1"/>
</dbReference>
<proteinExistence type="predicted"/>
<name>A0A318EBB8_9GAMM</name>
<sequence length="280" mass="30621">MNLLNSLRRFNAVTGRLAPGISARVSRRVLMRPRAHAPKAWEADALARAERVGFRFGLSALRWGERDAPVVLMLHGWEGRPTQFAHFIDPLLQAGRQVVALDAPGHGESPGNESNAILFTHALLEAAVEIPNLEAVVGHSMGAGAIGYALSLGLSPQRAVLLGGPSSLRSVLEQYADGVNLQPRARTRFFDVIARHTGVHPDEVDIRHLSRDYQVPALIVHDRNDVLVPFEHGERMAAAWPGAEFLATEGLGHWRILTDPRVVGRASDFLVNAEPLRRVA</sequence>
<gene>
    <name evidence="2" type="ORF">C8D93_11298</name>
</gene>
<dbReference type="InterPro" id="IPR029058">
    <property type="entry name" value="AB_hydrolase_fold"/>
</dbReference>
<evidence type="ECO:0000313" key="2">
    <source>
        <dbReference type="EMBL" id="PXV64648.1"/>
    </source>
</evidence>
<dbReference type="InterPro" id="IPR000073">
    <property type="entry name" value="AB_hydrolase_1"/>
</dbReference>
<organism evidence="2 3">
    <name type="scientific">Sinimarinibacterium flocculans</name>
    <dbReference type="NCBI Taxonomy" id="985250"/>
    <lineage>
        <taxon>Bacteria</taxon>
        <taxon>Pseudomonadati</taxon>
        <taxon>Pseudomonadota</taxon>
        <taxon>Gammaproteobacteria</taxon>
        <taxon>Nevskiales</taxon>
        <taxon>Nevskiaceae</taxon>
        <taxon>Sinimarinibacterium</taxon>
    </lineage>
</organism>
<dbReference type="PANTHER" id="PTHR43798:SF33">
    <property type="entry name" value="HYDROLASE, PUTATIVE (AFU_ORTHOLOGUE AFUA_2G14860)-RELATED"/>
    <property type="match status" value="1"/>
</dbReference>
<reference evidence="2 3" key="1">
    <citation type="submission" date="2018-04" db="EMBL/GenBank/DDBJ databases">
        <title>Genomic Encyclopedia of Type Strains, Phase IV (KMG-IV): sequencing the most valuable type-strain genomes for metagenomic binning, comparative biology and taxonomic classification.</title>
        <authorList>
            <person name="Goeker M."/>
        </authorList>
    </citation>
    <scope>NUCLEOTIDE SEQUENCE [LARGE SCALE GENOMIC DNA]</scope>
    <source>
        <strain evidence="2 3">DSM 104150</strain>
    </source>
</reference>
<accession>A0A318EBB8</accession>
<dbReference type="GO" id="GO:0016787">
    <property type="term" value="F:hydrolase activity"/>
    <property type="evidence" value="ECO:0007669"/>
    <property type="project" value="UniProtKB-KW"/>
</dbReference>
<dbReference type="InterPro" id="IPR050266">
    <property type="entry name" value="AB_hydrolase_sf"/>
</dbReference>
<keyword evidence="2" id="KW-0378">Hydrolase</keyword>
<comment type="caution">
    <text evidence="2">The sequence shown here is derived from an EMBL/GenBank/DDBJ whole genome shotgun (WGS) entry which is preliminary data.</text>
</comment>
<dbReference type="EMBL" id="QICN01000012">
    <property type="protein sequence ID" value="PXV64648.1"/>
    <property type="molecule type" value="Genomic_DNA"/>
</dbReference>
<dbReference type="Proteomes" id="UP000248330">
    <property type="component" value="Unassembled WGS sequence"/>
</dbReference>
<evidence type="ECO:0000259" key="1">
    <source>
        <dbReference type="Pfam" id="PF12697"/>
    </source>
</evidence>
<protein>
    <submittedName>
        <fullName evidence="2">Alpha/beta hydrolase family protein</fullName>
    </submittedName>
</protein>
<dbReference type="SUPFAM" id="SSF53474">
    <property type="entry name" value="alpha/beta-Hydrolases"/>
    <property type="match status" value="1"/>
</dbReference>
<evidence type="ECO:0000313" key="3">
    <source>
        <dbReference type="Proteomes" id="UP000248330"/>
    </source>
</evidence>